<dbReference type="PANTHER" id="PTHR47477">
    <property type="entry name" value="TNF RECEPTOR-ASSOCIATED FACTOR HOMOLOG 1A"/>
    <property type="match status" value="1"/>
</dbReference>
<dbReference type="EMBL" id="BPVZ01000001">
    <property type="protein sequence ID" value="GKU85815.1"/>
    <property type="molecule type" value="Genomic_DNA"/>
</dbReference>
<dbReference type="PANTHER" id="PTHR47477:SF8">
    <property type="entry name" value="TNF RECEPTOR-ASSOCIATED FACTOR HOMOLOG 1A"/>
    <property type="match status" value="1"/>
</dbReference>
<name>A0AAV5HG59_9ROSI</name>
<dbReference type="AlphaFoldDB" id="A0AAV5HG59"/>
<dbReference type="Gene3D" id="2.60.210.10">
    <property type="entry name" value="Apoptosis, Tumor Necrosis Factor Receptor Associated Protein 2, Chain A"/>
    <property type="match status" value="1"/>
</dbReference>
<organism evidence="2 3">
    <name type="scientific">Rubroshorea leprosula</name>
    <dbReference type="NCBI Taxonomy" id="152421"/>
    <lineage>
        <taxon>Eukaryota</taxon>
        <taxon>Viridiplantae</taxon>
        <taxon>Streptophyta</taxon>
        <taxon>Embryophyta</taxon>
        <taxon>Tracheophyta</taxon>
        <taxon>Spermatophyta</taxon>
        <taxon>Magnoliopsida</taxon>
        <taxon>eudicotyledons</taxon>
        <taxon>Gunneridae</taxon>
        <taxon>Pentapetalae</taxon>
        <taxon>rosids</taxon>
        <taxon>malvids</taxon>
        <taxon>Malvales</taxon>
        <taxon>Dipterocarpaceae</taxon>
        <taxon>Rubroshorea</taxon>
    </lineage>
</organism>
<accession>A0AAV5HG59</accession>
<evidence type="ECO:0000313" key="2">
    <source>
        <dbReference type="EMBL" id="GKU85815.1"/>
    </source>
</evidence>
<feature type="domain" description="MATH" evidence="1">
    <location>
        <begin position="1"/>
        <end position="134"/>
    </location>
</feature>
<evidence type="ECO:0000313" key="3">
    <source>
        <dbReference type="Proteomes" id="UP001054252"/>
    </source>
</evidence>
<reference evidence="2 3" key="1">
    <citation type="journal article" date="2021" name="Commun. Biol.">
        <title>The genome of Shorea leprosula (Dipterocarpaceae) highlights the ecological relevance of drought in aseasonal tropical rainforests.</title>
        <authorList>
            <person name="Ng K.K.S."/>
            <person name="Kobayashi M.J."/>
            <person name="Fawcett J.A."/>
            <person name="Hatakeyama M."/>
            <person name="Paape T."/>
            <person name="Ng C.H."/>
            <person name="Ang C.C."/>
            <person name="Tnah L.H."/>
            <person name="Lee C.T."/>
            <person name="Nishiyama T."/>
            <person name="Sese J."/>
            <person name="O'Brien M.J."/>
            <person name="Copetti D."/>
            <person name="Mohd Noor M.I."/>
            <person name="Ong R.C."/>
            <person name="Putra M."/>
            <person name="Sireger I.Z."/>
            <person name="Indrioko S."/>
            <person name="Kosugi Y."/>
            <person name="Izuno A."/>
            <person name="Isagi Y."/>
            <person name="Lee S.L."/>
            <person name="Shimizu K.K."/>
        </authorList>
    </citation>
    <scope>NUCLEOTIDE SEQUENCE [LARGE SCALE GENOMIC DNA]</scope>
    <source>
        <strain evidence="2">214</strain>
    </source>
</reference>
<comment type="caution">
    <text evidence="2">The sequence shown here is derived from an EMBL/GenBank/DDBJ whole genome shotgun (WGS) entry which is preliminary data.</text>
</comment>
<evidence type="ECO:0000259" key="1">
    <source>
        <dbReference type="PROSITE" id="PS50144"/>
    </source>
</evidence>
<gene>
    <name evidence="2" type="ORF">SLEP1_g435</name>
</gene>
<dbReference type="SUPFAM" id="SSF49599">
    <property type="entry name" value="TRAF domain-like"/>
    <property type="match status" value="1"/>
</dbReference>
<dbReference type="CDD" id="cd00121">
    <property type="entry name" value="MATH"/>
    <property type="match status" value="1"/>
</dbReference>
<keyword evidence="3" id="KW-1185">Reference proteome</keyword>
<dbReference type="Proteomes" id="UP001054252">
    <property type="component" value="Unassembled WGS sequence"/>
</dbReference>
<dbReference type="InterPro" id="IPR055327">
    <property type="entry name" value="TRAF1A/B"/>
</dbReference>
<protein>
    <recommendedName>
        <fullName evidence="1">MATH domain-containing protein</fullName>
    </recommendedName>
</protein>
<sequence length="307" mass="35884">MYKWKIETFSQINEREIQSNAFEVGGCKWSILIYPQGCEVGNYLLLFLCIANHDELPPGWSHFTLFTLSLMNKDPKKSKYADTSHRFIKEEYDWGWKRHMELSKLIGCCRERADRPFRCLGYEYRNELVRVYLTNAETVYWHFVEERRVKLERLLADKAWWSRPFLIATASLPSGWEWIKIPGSICKSKSLDMEEVPGPIVLVLKGMFVLGDNLLLLLKRAASEPLPPKELKGPQNRMNDVNTGEDLIELERRLTVLGCKALQTFALAYIFCNKIMVAYQEDAALKRQEELLESIHLLYLEQNHFII</sequence>
<dbReference type="InterPro" id="IPR002083">
    <property type="entry name" value="MATH/TRAF_dom"/>
</dbReference>
<proteinExistence type="predicted"/>
<dbReference type="Pfam" id="PF22486">
    <property type="entry name" value="MATH_2"/>
    <property type="match status" value="1"/>
</dbReference>
<dbReference type="PROSITE" id="PS50144">
    <property type="entry name" value="MATH"/>
    <property type="match status" value="1"/>
</dbReference>
<dbReference type="SMART" id="SM00061">
    <property type="entry name" value="MATH"/>
    <property type="match status" value="1"/>
</dbReference>
<dbReference type="InterPro" id="IPR008974">
    <property type="entry name" value="TRAF-like"/>
</dbReference>